<name>S3VIJ8_9LEPT</name>
<dbReference type="EMBL" id="AKWZ02000001">
    <property type="protein sequence ID" value="EPG76310.1"/>
    <property type="molecule type" value="Genomic_DNA"/>
</dbReference>
<proteinExistence type="predicted"/>
<protein>
    <submittedName>
        <fullName evidence="1">Uncharacterized protein</fullName>
    </submittedName>
</protein>
<gene>
    <name evidence="1" type="ORF">LEP1GSC058_1178</name>
</gene>
<reference evidence="1" key="1">
    <citation type="submission" date="2013-04" db="EMBL/GenBank/DDBJ databases">
        <authorList>
            <person name="Harkins D.M."/>
            <person name="Durkin A.S."/>
            <person name="Selengut J.D."/>
            <person name="Sanka R."/>
            <person name="DePew J."/>
            <person name="Purushe J."/>
            <person name="Ahmed A."/>
            <person name="van der Linden H."/>
            <person name="Goris M.G.A."/>
            <person name="Hartskeerl R.A."/>
            <person name="Vinetz J.M."/>
            <person name="Sutton G.G."/>
            <person name="Nelson W.C."/>
            <person name="Fouts D.E."/>
        </authorList>
    </citation>
    <scope>NUCLEOTIDE SEQUENCE [LARGE SCALE GENOMIC DNA]</scope>
    <source>
        <strain evidence="1">BUT 6</strain>
    </source>
</reference>
<evidence type="ECO:0000313" key="1">
    <source>
        <dbReference type="EMBL" id="EPG76310.1"/>
    </source>
</evidence>
<comment type="caution">
    <text evidence="1">The sequence shown here is derived from an EMBL/GenBank/DDBJ whole genome shotgun (WGS) entry which is preliminary data.</text>
</comment>
<accession>S3VIJ8</accession>
<evidence type="ECO:0000313" key="2">
    <source>
        <dbReference type="Proteomes" id="UP000014540"/>
    </source>
</evidence>
<keyword evidence="2" id="KW-1185">Reference proteome</keyword>
<dbReference type="Proteomes" id="UP000014540">
    <property type="component" value="Unassembled WGS sequence"/>
</dbReference>
<sequence>MDAVIDTIDILDGDWSGVSREVLILKTQRHNVHEREGLYTGSYFEAQTKSESEGEYLPLHGFRLVQSGSTSFFIDISGGLKIFPLLLYILLSLPPPIST</sequence>
<dbReference type="AlphaFoldDB" id="S3VIJ8"/>
<organism evidence="1 2">
    <name type="scientific">Leptospira fainei serovar Hurstbridge str. BUT 6</name>
    <dbReference type="NCBI Taxonomy" id="1193011"/>
    <lineage>
        <taxon>Bacteria</taxon>
        <taxon>Pseudomonadati</taxon>
        <taxon>Spirochaetota</taxon>
        <taxon>Spirochaetia</taxon>
        <taxon>Leptospirales</taxon>
        <taxon>Leptospiraceae</taxon>
        <taxon>Leptospira</taxon>
    </lineage>
</organism>
<dbReference type="STRING" id="1193011.LEP1GSC058_1178"/>